<dbReference type="eggNOG" id="KOG1692">
    <property type="taxonomic scope" value="Eukaryota"/>
</dbReference>
<dbReference type="InterPro" id="IPR015720">
    <property type="entry name" value="Emp24-like"/>
</dbReference>
<dbReference type="SMART" id="SM01190">
    <property type="entry name" value="EMP24_GP25L"/>
    <property type="match status" value="1"/>
</dbReference>
<dbReference type="InterPro" id="IPR036598">
    <property type="entry name" value="GOLD_dom_sf"/>
</dbReference>
<evidence type="ECO:0000256" key="4">
    <source>
        <dbReference type="ARBA" id="ARBA00022729"/>
    </source>
</evidence>
<dbReference type="Pfam" id="PF01105">
    <property type="entry name" value="EMP24_GP25L"/>
    <property type="match status" value="1"/>
</dbReference>
<evidence type="ECO:0000256" key="2">
    <source>
        <dbReference type="ARBA" id="ARBA00007104"/>
    </source>
</evidence>
<dbReference type="AlphaFoldDB" id="A0A1I7SDY3"/>
<reference evidence="11" key="1">
    <citation type="submission" date="2016-11" db="UniProtKB">
        <authorList>
            <consortium name="WormBaseParasite"/>
        </authorList>
    </citation>
    <scope>IDENTIFICATION</scope>
</reference>
<dbReference type="GO" id="GO:0012505">
    <property type="term" value="C:endomembrane system"/>
    <property type="evidence" value="ECO:0007669"/>
    <property type="project" value="UniProtKB-SubCell"/>
</dbReference>
<dbReference type="GO" id="GO:0016020">
    <property type="term" value="C:membrane"/>
    <property type="evidence" value="ECO:0007669"/>
    <property type="project" value="UniProtKB-SubCell"/>
</dbReference>
<evidence type="ECO:0000256" key="5">
    <source>
        <dbReference type="ARBA" id="ARBA00022989"/>
    </source>
</evidence>
<comment type="subcellular location">
    <subcellularLocation>
        <location evidence="7">Endomembrane system</location>
        <topology evidence="7">Single-pass membrane protein</topology>
    </subcellularLocation>
    <subcellularLocation>
        <location evidence="1 8">Membrane</location>
        <topology evidence="1 8">Single-pass type I membrane protein</topology>
    </subcellularLocation>
</comment>
<sequence>MQSVFDTSLYKNACFGHRIPPHVENTMFFLIPIIFVVLFDVCHGYEISVEPGEVQCFFNRFNKTDYVSIIYEVHDGGYLDISFSLRDPRNKTLHSAINTHEKMLINADETGPYEVCFDNGPAVSQQIKDVMFFFEIDHSKRMESLNPLFGNSTDEERLENMINELASNLKACSRRNMLLDMRQKYHVQLSKAIDGKIVAFAFFQSVLAGFGSWLQVYMTQRLFEVRLCV</sequence>
<keyword evidence="3 8" id="KW-0812">Transmembrane</keyword>
<keyword evidence="4" id="KW-0732">Signal</keyword>
<evidence type="ECO:0000256" key="7">
    <source>
        <dbReference type="ARBA" id="ARBA00037847"/>
    </source>
</evidence>
<evidence type="ECO:0000313" key="10">
    <source>
        <dbReference type="Proteomes" id="UP000095284"/>
    </source>
</evidence>
<dbReference type="PROSITE" id="PS50866">
    <property type="entry name" value="GOLD"/>
    <property type="match status" value="1"/>
</dbReference>
<proteinExistence type="inferred from homology"/>
<dbReference type="PANTHER" id="PTHR22811">
    <property type="entry name" value="TRANSMEMBRANE EMP24 DOMAIN-CONTAINING PROTEIN"/>
    <property type="match status" value="1"/>
</dbReference>
<accession>A0A1I7SDY3</accession>
<comment type="similarity">
    <text evidence="2 8">Belongs to the EMP24/GP25L family.</text>
</comment>
<protein>
    <submittedName>
        <fullName evidence="11">GOLD domain-containing protein</fullName>
    </submittedName>
</protein>
<evidence type="ECO:0000259" key="9">
    <source>
        <dbReference type="PROSITE" id="PS50866"/>
    </source>
</evidence>
<organism evidence="10 11">
    <name type="scientific">Bursaphelenchus xylophilus</name>
    <name type="common">Pinewood nematode worm</name>
    <name type="synonym">Aphelenchoides xylophilus</name>
    <dbReference type="NCBI Taxonomy" id="6326"/>
    <lineage>
        <taxon>Eukaryota</taxon>
        <taxon>Metazoa</taxon>
        <taxon>Ecdysozoa</taxon>
        <taxon>Nematoda</taxon>
        <taxon>Chromadorea</taxon>
        <taxon>Rhabditida</taxon>
        <taxon>Tylenchina</taxon>
        <taxon>Tylenchomorpha</taxon>
        <taxon>Aphelenchoidea</taxon>
        <taxon>Aphelenchoididae</taxon>
        <taxon>Bursaphelenchus</taxon>
    </lineage>
</organism>
<dbReference type="SUPFAM" id="SSF101576">
    <property type="entry name" value="Supernatant protein factor (SPF), C-terminal domain"/>
    <property type="match status" value="1"/>
</dbReference>
<dbReference type="InterPro" id="IPR009038">
    <property type="entry name" value="GOLD_dom"/>
</dbReference>
<dbReference type="Proteomes" id="UP000095284">
    <property type="component" value="Unplaced"/>
</dbReference>
<evidence type="ECO:0000256" key="3">
    <source>
        <dbReference type="ARBA" id="ARBA00022692"/>
    </source>
</evidence>
<evidence type="ECO:0000256" key="6">
    <source>
        <dbReference type="ARBA" id="ARBA00023136"/>
    </source>
</evidence>
<dbReference type="WBParaSite" id="BXY_1124100.1">
    <property type="protein sequence ID" value="BXY_1124100.1"/>
    <property type="gene ID" value="BXY_1124100"/>
</dbReference>
<name>A0A1I7SDY3_BURXY</name>
<keyword evidence="5" id="KW-1133">Transmembrane helix</keyword>
<keyword evidence="6" id="KW-0472">Membrane</keyword>
<feature type="domain" description="GOLD" evidence="9">
    <location>
        <begin position="54"/>
        <end position="136"/>
    </location>
</feature>
<evidence type="ECO:0000256" key="1">
    <source>
        <dbReference type="ARBA" id="ARBA00004479"/>
    </source>
</evidence>
<evidence type="ECO:0000313" key="11">
    <source>
        <dbReference type="WBParaSite" id="BXY_1124100.1"/>
    </source>
</evidence>
<evidence type="ECO:0000256" key="8">
    <source>
        <dbReference type="RuleBase" id="RU003827"/>
    </source>
</evidence>